<accession>A0A520KYG2</accession>
<dbReference type="InterPro" id="IPR019533">
    <property type="entry name" value="Peptidase_S26"/>
</dbReference>
<dbReference type="PANTHER" id="PTHR10806:SF6">
    <property type="entry name" value="SIGNAL PEPTIDASE COMPLEX CATALYTIC SUBUNIT SEC11"/>
    <property type="match status" value="1"/>
</dbReference>
<proteinExistence type="predicted"/>
<dbReference type="InterPro" id="IPR001733">
    <property type="entry name" value="Peptidase_S26B"/>
</dbReference>
<evidence type="ECO:0000256" key="1">
    <source>
        <dbReference type="ARBA" id="ARBA00004370"/>
    </source>
</evidence>
<dbReference type="AlphaFoldDB" id="A0A520KYG2"/>
<dbReference type="GO" id="GO:0006465">
    <property type="term" value="P:signal peptide processing"/>
    <property type="evidence" value="ECO:0007669"/>
    <property type="project" value="InterPro"/>
</dbReference>
<dbReference type="PANTHER" id="PTHR10806">
    <property type="entry name" value="SIGNAL PEPTIDASE COMPLEX CATALYTIC SUBUNIT SEC11"/>
    <property type="match status" value="1"/>
</dbReference>
<organism evidence="6 7">
    <name type="scientific">Candidatus Methanolliviera hydrocarbonicum</name>
    <dbReference type="NCBI Taxonomy" id="2491085"/>
    <lineage>
        <taxon>Archaea</taxon>
        <taxon>Methanobacteriati</taxon>
        <taxon>Methanobacteriota</taxon>
        <taxon>Candidatus Methanoliparia</taxon>
        <taxon>Candidatus Methanoliparales</taxon>
        <taxon>Candidatus Methanollivieraceae</taxon>
        <taxon>Candidatus Methanolliviera</taxon>
    </lineage>
</organism>
<dbReference type="CDD" id="cd06530">
    <property type="entry name" value="S26_SPase_I"/>
    <property type="match status" value="1"/>
</dbReference>
<dbReference type="Gene3D" id="2.10.109.10">
    <property type="entry name" value="Umud Fragment, subunit A"/>
    <property type="match status" value="1"/>
</dbReference>
<dbReference type="GO" id="GO:0004252">
    <property type="term" value="F:serine-type endopeptidase activity"/>
    <property type="evidence" value="ECO:0007669"/>
    <property type="project" value="InterPro"/>
</dbReference>
<evidence type="ECO:0000256" key="4">
    <source>
        <dbReference type="ARBA" id="ARBA00023136"/>
    </source>
</evidence>
<keyword evidence="4 5" id="KW-0472">Membrane</keyword>
<feature type="transmembrane region" description="Helical" evidence="5">
    <location>
        <begin position="15"/>
        <end position="37"/>
    </location>
</feature>
<dbReference type="EMBL" id="RXIL01000023">
    <property type="protein sequence ID" value="RZN72720.1"/>
    <property type="molecule type" value="Genomic_DNA"/>
</dbReference>
<name>A0A520KYG2_9EURY</name>
<dbReference type="GO" id="GO:0016020">
    <property type="term" value="C:membrane"/>
    <property type="evidence" value="ECO:0007669"/>
    <property type="project" value="UniProtKB-SubCell"/>
</dbReference>
<protein>
    <submittedName>
        <fullName evidence="6">S26 family signal peptidase</fullName>
    </submittedName>
</protein>
<evidence type="ECO:0000313" key="7">
    <source>
        <dbReference type="Proteomes" id="UP000320766"/>
    </source>
</evidence>
<keyword evidence="3 5" id="KW-1133">Transmembrane helix</keyword>
<sequence length="196" mass="22289">MEKEDGFWVNLARDAIVVIVLLGMICGTFYLTTGLISPMVAVEGHSMEPHIHQGDLVFIVSPDKYGNPTTYLEGEEKNYVMFGDYGDVIVYIPDGNKKRSPVIHRAMIFLDKGERVDIGINGIEYMTNKMPHEGYLTKGDNEETNRSLDQPLLSSPVKNEWITGVARFKIPYVGYLSIIPRRLAYKNYKYKISFVE</sequence>
<evidence type="ECO:0000313" key="6">
    <source>
        <dbReference type="EMBL" id="RZN72720.1"/>
    </source>
</evidence>
<keyword evidence="2 5" id="KW-0812">Transmembrane</keyword>
<comment type="subcellular location">
    <subcellularLocation>
        <location evidence="1">Membrane</location>
    </subcellularLocation>
</comment>
<evidence type="ECO:0000256" key="3">
    <source>
        <dbReference type="ARBA" id="ARBA00022989"/>
    </source>
</evidence>
<comment type="caution">
    <text evidence="6">The sequence shown here is derived from an EMBL/GenBank/DDBJ whole genome shotgun (WGS) entry which is preliminary data.</text>
</comment>
<gene>
    <name evidence="6" type="ORF">EF807_01320</name>
</gene>
<dbReference type="SUPFAM" id="SSF51306">
    <property type="entry name" value="LexA/Signal peptidase"/>
    <property type="match status" value="1"/>
</dbReference>
<dbReference type="Proteomes" id="UP000320766">
    <property type="component" value="Unassembled WGS sequence"/>
</dbReference>
<evidence type="ECO:0000256" key="2">
    <source>
        <dbReference type="ARBA" id="ARBA00022692"/>
    </source>
</evidence>
<evidence type="ECO:0000256" key="5">
    <source>
        <dbReference type="SAM" id="Phobius"/>
    </source>
</evidence>
<dbReference type="InterPro" id="IPR036286">
    <property type="entry name" value="LexA/Signal_pep-like_sf"/>
</dbReference>
<reference evidence="6 7" key="1">
    <citation type="journal article" date="2019" name="Nat. Microbiol.">
        <title>Wide diversity of methane and short-chain alkane metabolisms in uncultured archaea.</title>
        <authorList>
            <person name="Borrel G."/>
            <person name="Adam P.S."/>
            <person name="McKay L.J."/>
            <person name="Chen L.X."/>
            <person name="Sierra-Garcia I.N."/>
            <person name="Sieber C.M."/>
            <person name="Letourneur Q."/>
            <person name="Ghozlane A."/>
            <person name="Andersen G.L."/>
            <person name="Li W.J."/>
            <person name="Hallam S.J."/>
            <person name="Muyzer G."/>
            <person name="de Oliveira V.M."/>
            <person name="Inskeep W.P."/>
            <person name="Banfield J.F."/>
            <person name="Gribaldo S."/>
        </authorList>
    </citation>
    <scope>NUCLEOTIDE SEQUENCE [LARGE SCALE GENOMIC DNA]</scope>
    <source>
        <strain evidence="6">NM1b</strain>
    </source>
</reference>